<feature type="region of interest" description="Disordered" evidence="1">
    <location>
        <begin position="14"/>
        <end position="34"/>
    </location>
</feature>
<evidence type="ECO:0000256" key="1">
    <source>
        <dbReference type="SAM" id="MobiDB-lite"/>
    </source>
</evidence>
<evidence type="ECO:0000259" key="2">
    <source>
        <dbReference type="Pfam" id="PF25278"/>
    </source>
</evidence>
<protein>
    <recommendedName>
        <fullName evidence="2">DUF7872 domain-containing protein</fullName>
    </recommendedName>
</protein>
<feature type="compositionally biased region" description="Polar residues" evidence="1">
    <location>
        <begin position="14"/>
        <end position="32"/>
    </location>
</feature>
<proteinExistence type="predicted"/>
<dbReference type="Proteomes" id="UP000765509">
    <property type="component" value="Unassembled WGS sequence"/>
</dbReference>
<name>A0A9Q3DI43_9BASI</name>
<dbReference type="AlphaFoldDB" id="A0A9Q3DI43"/>
<dbReference type="EMBL" id="AVOT02017983">
    <property type="protein sequence ID" value="MBW0504526.1"/>
    <property type="molecule type" value="Genomic_DNA"/>
</dbReference>
<sequence length="296" mass="32441">MRVLNQIEDVPSVSRSLKNGENSSVPHSSDQPTPLKHKSYSFTAFGAMVANSLASVAIVLGTSGETAANLIPGVKAFDIFHYVPSGQVKDALSEWLDIADKLTDMEKEVHKRISEDMKRSISAGISTEAGIYGCTQSGPNGAWPQENSFSWCDKPEGTLHNIIFSVNDRSVNHIEYANVVNNSFGITTRTMILSSMNCQAKGHGFYYTPWVDGNEPMPNAANEDCVFNFPVCYTQEEGEPPFTTGVIVLSHAESLHSSKLVTRNENVTFKAIKKKIEEKGWTTPRACRHTGGLPIQ</sequence>
<comment type="caution">
    <text evidence="3">The sequence shown here is derived from an EMBL/GenBank/DDBJ whole genome shotgun (WGS) entry which is preliminary data.</text>
</comment>
<evidence type="ECO:0000313" key="3">
    <source>
        <dbReference type="EMBL" id="MBW0504526.1"/>
    </source>
</evidence>
<keyword evidence="4" id="KW-1185">Reference proteome</keyword>
<evidence type="ECO:0000313" key="4">
    <source>
        <dbReference type="Proteomes" id="UP000765509"/>
    </source>
</evidence>
<dbReference type="PANTHER" id="PTHR33339:SF1">
    <property type="entry name" value="LYSM DOMAIN-CONTAINING PROTEIN"/>
    <property type="match status" value="1"/>
</dbReference>
<feature type="domain" description="DUF7872" evidence="2">
    <location>
        <begin position="133"/>
        <end position="236"/>
    </location>
</feature>
<gene>
    <name evidence="3" type="ORF">O181_044241</name>
</gene>
<organism evidence="3 4">
    <name type="scientific">Austropuccinia psidii MF-1</name>
    <dbReference type="NCBI Taxonomy" id="1389203"/>
    <lineage>
        <taxon>Eukaryota</taxon>
        <taxon>Fungi</taxon>
        <taxon>Dikarya</taxon>
        <taxon>Basidiomycota</taxon>
        <taxon>Pucciniomycotina</taxon>
        <taxon>Pucciniomycetes</taxon>
        <taxon>Pucciniales</taxon>
        <taxon>Sphaerophragmiaceae</taxon>
        <taxon>Austropuccinia</taxon>
    </lineage>
</organism>
<accession>A0A9Q3DI43</accession>
<dbReference type="Pfam" id="PF25278">
    <property type="entry name" value="DUF7872"/>
    <property type="match status" value="1"/>
</dbReference>
<reference evidence="3" key="1">
    <citation type="submission" date="2021-03" db="EMBL/GenBank/DDBJ databases">
        <title>Draft genome sequence of rust myrtle Austropuccinia psidii MF-1, a brazilian biotype.</title>
        <authorList>
            <person name="Quecine M.C."/>
            <person name="Pachon D.M.R."/>
            <person name="Bonatelli M.L."/>
            <person name="Correr F.H."/>
            <person name="Franceschini L.M."/>
            <person name="Leite T.F."/>
            <person name="Margarido G.R.A."/>
            <person name="Almeida C.A."/>
            <person name="Ferrarezi J.A."/>
            <person name="Labate C.A."/>
        </authorList>
    </citation>
    <scope>NUCLEOTIDE SEQUENCE</scope>
    <source>
        <strain evidence="3">MF-1</strain>
    </source>
</reference>
<dbReference type="PANTHER" id="PTHR33339">
    <property type="entry name" value="LYSM DOMAIN-CONTAINING PROTEIN"/>
    <property type="match status" value="1"/>
</dbReference>
<dbReference type="InterPro" id="IPR057194">
    <property type="entry name" value="DUF7872"/>
</dbReference>